<organism evidence="2 3">
    <name type="scientific">Acetobacter oeni</name>
    <dbReference type="NCBI Taxonomy" id="304077"/>
    <lineage>
        <taxon>Bacteria</taxon>
        <taxon>Pseudomonadati</taxon>
        <taxon>Pseudomonadota</taxon>
        <taxon>Alphaproteobacteria</taxon>
        <taxon>Acetobacterales</taxon>
        <taxon>Acetobacteraceae</taxon>
        <taxon>Acetobacter</taxon>
    </lineage>
</organism>
<protein>
    <recommendedName>
        <fullName evidence="4">Outer membrane protein beta-barrel domain-containing protein</fullName>
    </recommendedName>
</protein>
<sequence length="442" mass="48385">MTGRMSIFCRVVGVTALSFPLSAYAQVVDQYLPAMGTGAGELSEEPAQVRALESYQPLGARWGPLSVQADGGESIGYSSNVDLLPQNRHASPTVETTGHVGAVALFEHNNQVHADLSVDDTRYTSRSLQNRTNWTGSAGTTHYFGRDELGVAFTHLTLVQMPTESGALILVGPVPYNLDDGRISYLVRTHGRLSFLPEFNVQHYYFGKPTYTGGVSPFQDQSYRDRVIINEELTARYELLKNSNLLLLGRGTEIRYSNDNQGYPTRNSNGFSVLGGYDSNEAGPIRFRAVVGYQLRTYAAALYPKVTSPIAEASLRWEPTRLTSAVLSVTHGIEDSAFDAVLGYTNTQAKLVVTHAFARNIVFGFHGVVMQANYPSTSSALAGTSIAQQAHEQDMYGFGINGTMYLNRHLSLSLAYDYSSESAYLGPMFPVHYVQVGVHFAL</sequence>
<dbReference type="RefSeq" id="WP_242011774.1">
    <property type="nucleotide sequence ID" value="NZ_BJYG01000005.1"/>
</dbReference>
<dbReference type="Proteomes" id="UP000321746">
    <property type="component" value="Unassembled WGS sequence"/>
</dbReference>
<proteinExistence type="predicted"/>
<evidence type="ECO:0000256" key="1">
    <source>
        <dbReference type="SAM" id="SignalP"/>
    </source>
</evidence>
<accession>A0A511XHI6</accession>
<name>A0A511XHI6_9PROT</name>
<evidence type="ECO:0000313" key="2">
    <source>
        <dbReference type="EMBL" id="GEN62410.1"/>
    </source>
</evidence>
<gene>
    <name evidence="2" type="ORF">AOE01nite_06340</name>
</gene>
<feature type="signal peptide" evidence="1">
    <location>
        <begin position="1"/>
        <end position="25"/>
    </location>
</feature>
<dbReference type="EMBL" id="BJYG01000005">
    <property type="protein sequence ID" value="GEN62410.1"/>
    <property type="molecule type" value="Genomic_DNA"/>
</dbReference>
<dbReference type="AlphaFoldDB" id="A0A511XHI6"/>
<comment type="caution">
    <text evidence="2">The sequence shown here is derived from an EMBL/GenBank/DDBJ whole genome shotgun (WGS) entry which is preliminary data.</text>
</comment>
<dbReference type="Pfam" id="PF10082">
    <property type="entry name" value="BBP2_2"/>
    <property type="match status" value="1"/>
</dbReference>
<dbReference type="InterPro" id="IPR018759">
    <property type="entry name" value="BBP2_2"/>
</dbReference>
<keyword evidence="1" id="KW-0732">Signal</keyword>
<reference evidence="2 3" key="1">
    <citation type="submission" date="2019-07" db="EMBL/GenBank/DDBJ databases">
        <title>Whole genome shotgun sequence of Acetobacter oeni NBRC 105207.</title>
        <authorList>
            <person name="Hosoyama A."/>
            <person name="Uohara A."/>
            <person name="Ohji S."/>
            <person name="Ichikawa N."/>
        </authorList>
    </citation>
    <scope>NUCLEOTIDE SEQUENCE [LARGE SCALE GENOMIC DNA]</scope>
    <source>
        <strain evidence="2 3">NBRC 105207</strain>
    </source>
</reference>
<evidence type="ECO:0008006" key="4">
    <source>
        <dbReference type="Google" id="ProtNLM"/>
    </source>
</evidence>
<evidence type="ECO:0000313" key="3">
    <source>
        <dbReference type="Proteomes" id="UP000321746"/>
    </source>
</evidence>
<feature type="chain" id="PRO_5021902393" description="Outer membrane protein beta-barrel domain-containing protein" evidence="1">
    <location>
        <begin position="26"/>
        <end position="442"/>
    </location>
</feature>
<keyword evidence="3" id="KW-1185">Reference proteome</keyword>